<dbReference type="InterPro" id="IPR041577">
    <property type="entry name" value="RT_RNaseH_2"/>
</dbReference>
<evidence type="ECO:0000259" key="3">
    <source>
        <dbReference type="Pfam" id="PF17919"/>
    </source>
</evidence>
<protein>
    <recommendedName>
        <fullName evidence="3">Reverse transcriptase/retrotransposon-derived protein RNase H-like domain-containing protein</fullName>
    </recommendedName>
</protein>
<dbReference type="InterPro" id="IPR043502">
    <property type="entry name" value="DNA/RNA_pol_sf"/>
</dbReference>
<dbReference type="SUPFAM" id="SSF56672">
    <property type="entry name" value="DNA/RNA polymerases"/>
    <property type="match status" value="1"/>
</dbReference>
<keyword evidence="1" id="KW-0511">Multifunctional enzyme</keyword>
<dbReference type="GO" id="GO:0003824">
    <property type="term" value="F:catalytic activity"/>
    <property type="evidence" value="ECO:0007669"/>
    <property type="project" value="UniProtKB-KW"/>
</dbReference>
<dbReference type="AlphaFoldDB" id="A0AAF0URE4"/>
<dbReference type="Pfam" id="PF17919">
    <property type="entry name" value="RT_RNaseH_2"/>
    <property type="match status" value="1"/>
</dbReference>
<feature type="compositionally biased region" description="Basic and acidic residues" evidence="2">
    <location>
        <begin position="115"/>
        <end position="126"/>
    </location>
</feature>
<feature type="compositionally biased region" description="Low complexity" evidence="2">
    <location>
        <begin position="155"/>
        <end position="166"/>
    </location>
</feature>
<reference evidence="4" key="1">
    <citation type="submission" date="2023-08" db="EMBL/GenBank/DDBJ databases">
        <title>A de novo genome assembly of Solanum verrucosum Schlechtendal, a Mexican diploid species geographically isolated from the other diploid A-genome species in potato relatives.</title>
        <authorList>
            <person name="Hosaka K."/>
        </authorList>
    </citation>
    <scope>NUCLEOTIDE SEQUENCE</scope>
    <source>
        <tissue evidence="4">Young leaves</tissue>
    </source>
</reference>
<name>A0AAF0URE4_SOLVR</name>
<dbReference type="PANTHER" id="PTHR37984:SF5">
    <property type="entry name" value="PROTEIN NYNRIN-LIKE"/>
    <property type="match status" value="1"/>
</dbReference>
<dbReference type="EMBL" id="CP133621">
    <property type="protein sequence ID" value="WMV50625.1"/>
    <property type="molecule type" value="Genomic_DNA"/>
</dbReference>
<feature type="compositionally biased region" description="Polar residues" evidence="2">
    <location>
        <begin position="129"/>
        <end position="154"/>
    </location>
</feature>
<proteinExistence type="predicted"/>
<feature type="region of interest" description="Disordered" evidence="2">
    <location>
        <begin position="115"/>
        <end position="170"/>
    </location>
</feature>
<keyword evidence="5" id="KW-1185">Reference proteome</keyword>
<dbReference type="PANTHER" id="PTHR37984">
    <property type="entry name" value="PROTEIN CBG26694"/>
    <property type="match status" value="1"/>
</dbReference>
<feature type="domain" description="Reverse transcriptase/retrotransposon-derived protein RNase H-like" evidence="3">
    <location>
        <begin position="26"/>
        <end position="97"/>
    </location>
</feature>
<dbReference type="Proteomes" id="UP001234989">
    <property type="component" value="Chromosome 10"/>
</dbReference>
<sequence>MRPKHDLNYSEAPLTRLNFLDVPFEWSEECELSFRKLKEFLNIAPILTLPIEGERIMVYCDASGVILCCVLMQQVRAIAFASRAEGAAIVRWDVFESTFMGRFFPRELREANAKKEKLNDREEFRNKRANTTGHEPGQQKTGNVNRSSFQQKLTSPAPSSSSAPAPNNKGACRDGSNGFFKCGQISHFMRECPKNRKFNGTERGVNRLYAITSRQVQENSPITRGGVL</sequence>
<dbReference type="InterPro" id="IPR050951">
    <property type="entry name" value="Retrovirus_Pol_polyprotein"/>
</dbReference>
<evidence type="ECO:0000313" key="4">
    <source>
        <dbReference type="EMBL" id="WMV50625.1"/>
    </source>
</evidence>
<evidence type="ECO:0000256" key="1">
    <source>
        <dbReference type="ARBA" id="ARBA00023268"/>
    </source>
</evidence>
<organism evidence="4 5">
    <name type="scientific">Solanum verrucosum</name>
    <dbReference type="NCBI Taxonomy" id="315347"/>
    <lineage>
        <taxon>Eukaryota</taxon>
        <taxon>Viridiplantae</taxon>
        <taxon>Streptophyta</taxon>
        <taxon>Embryophyta</taxon>
        <taxon>Tracheophyta</taxon>
        <taxon>Spermatophyta</taxon>
        <taxon>Magnoliopsida</taxon>
        <taxon>eudicotyledons</taxon>
        <taxon>Gunneridae</taxon>
        <taxon>Pentapetalae</taxon>
        <taxon>asterids</taxon>
        <taxon>lamiids</taxon>
        <taxon>Solanales</taxon>
        <taxon>Solanaceae</taxon>
        <taxon>Solanoideae</taxon>
        <taxon>Solaneae</taxon>
        <taxon>Solanum</taxon>
    </lineage>
</organism>
<accession>A0AAF0URE4</accession>
<gene>
    <name evidence="4" type="ORF">MTR67_044010</name>
</gene>
<evidence type="ECO:0000256" key="2">
    <source>
        <dbReference type="SAM" id="MobiDB-lite"/>
    </source>
</evidence>
<evidence type="ECO:0000313" key="5">
    <source>
        <dbReference type="Proteomes" id="UP001234989"/>
    </source>
</evidence>